<proteinExistence type="predicted"/>
<reference evidence="2 3" key="1">
    <citation type="submission" date="2017-11" db="EMBL/GenBank/DDBJ databases">
        <title>De-novo sequencing of pomegranate (Punica granatum L.) genome.</title>
        <authorList>
            <person name="Akparov Z."/>
            <person name="Amiraslanov A."/>
            <person name="Hajiyeva S."/>
            <person name="Abbasov M."/>
            <person name="Kaur K."/>
            <person name="Hamwieh A."/>
            <person name="Solovyev V."/>
            <person name="Salamov A."/>
            <person name="Braich B."/>
            <person name="Kosarev P."/>
            <person name="Mahmoud A."/>
            <person name="Hajiyev E."/>
            <person name="Babayeva S."/>
            <person name="Izzatullayeva V."/>
            <person name="Mammadov A."/>
            <person name="Mammadov A."/>
            <person name="Sharifova S."/>
            <person name="Ojaghi J."/>
            <person name="Eynullazada K."/>
            <person name="Bayramov B."/>
            <person name="Abdulazimova A."/>
            <person name="Shahmuradov I."/>
        </authorList>
    </citation>
    <scope>NUCLEOTIDE SEQUENCE [LARGE SCALE GENOMIC DNA]</scope>
    <source>
        <strain evidence="3">cv. AG2017</strain>
        <tissue evidence="2">Leaf</tissue>
    </source>
</reference>
<dbReference type="AlphaFoldDB" id="A0A2I0HRP7"/>
<comment type="caution">
    <text evidence="2">The sequence shown here is derived from an EMBL/GenBank/DDBJ whole genome shotgun (WGS) entry which is preliminary data.</text>
</comment>
<sequence>MDEAEDDDDDFDVWVALFQSDGSAFISITKNQRGRRSGPPIGYPDPESTGDFDSESLVDSGSGQPIGDPDPSTEVVGVLCGPNPFPFDFSL</sequence>
<organism evidence="2 3">
    <name type="scientific">Punica granatum</name>
    <name type="common">Pomegranate</name>
    <dbReference type="NCBI Taxonomy" id="22663"/>
    <lineage>
        <taxon>Eukaryota</taxon>
        <taxon>Viridiplantae</taxon>
        <taxon>Streptophyta</taxon>
        <taxon>Embryophyta</taxon>
        <taxon>Tracheophyta</taxon>
        <taxon>Spermatophyta</taxon>
        <taxon>Magnoliopsida</taxon>
        <taxon>eudicotyledons</taxon>
        <taxon>Gunneridae</taxon>
        <taxon>Pentapetalae</taxon>
        <taxon>rosids</taxon>
        <taxon>malvids</taxon>
        <taxon>Myrtales</taxon>
        <taxon>Lythraceae</taxon>
        <taxon>Punica</taxon>
    </lineage>
</organism>
<feature type="region of interest" description="Disordered" evidence="1">
    <location>
        <begin position="28"/>
        <end position="73"/>
    </location>
</feature>
<dbReference type="EMBL" id="PGOL01006127">
    <property type="protein sequence ID" value="PKI34140.1"/>
    <property type="molecule type" value="Genomic_DNA"/>
</dbReference>
<dbReference type="Proteomes" id="UP000233551">
    <property type="component" value="Unassembled WGS sequence"/>
</dbReference>
<gene>
    <name evidence="2" type="ORF">CRG98_045495</name>
</gene>
<name>A0A2I0HRP7_PUNGR</name>
<evidence type="ECO:0000313" key="2">
    <source>
        <dbReference type="EMBL" id="PKI34140.1"/>
    </source>
</evidence>
<evidence type="ECO:0000313" key="3">
    <source>
        <dbReference type="Proteomes" id="UP000233551"/>
    </source>
</evidence>
<evidence type="ECO:0000256" key="1">
    <source>
        <dbReference type="SAM" id="MobiDB-lite"/>
    </source>
</evidence>
<protein>
    <submittedName>
        <fullName evidence="2">Uncharacterized protein</fullName>
    </submittedName>
</protein>
<accession>A0A2I0HRP7</accession>
<keyword evidence="3" id="KW-1185">Reference proteome</keyword>